<dbReference type="PANTHER" id="PTHR30502">
    <property type="entry name" value="2-KETO-3-DEOXY-L-RHAMNONATE ALDOLASE"/>
    <property type="match status" value="1"/>
</dbReference>
<protein>
    <submittedName>
        <fullName evidence="5">Aldolase</fullName>
    </submittedName>
</protein>
<dbReference type="InterPro" id="IPR015813">
    <property type="entry name" value="Pyrv/PenolPyrv_kinase-like_dom"/>
</dbReference>
<comment type="similarity">
    <text evidence="1">Belongs to the HpcH/HpaI aldolase family.</text>
</comment>
<name>A0ABS1RFW4_9RHOB</name>
<dbReference type="InterPro" id="IPR040442">
    <property type="entry name" value="Pyrv_kinase-like_dom_sf"/>
</dbReference>
<evidence type="ECO:0000313" key="6">
    <source>
        <dbReference type="Proteomes" id="UP000635853"/>
    </source>
</evidence>
<keyword evidence="3" id="KW-0456">Lyase</keyword>
<dbReference type="Proteomes" id="UP000635853">
    <property type="component" value="Unassembled WGS sequence"/>
</dbReference>
<keyword evidence="6" id="KW-1185">Reference proteome</keyword>
<reference evidence="6" key="1">
    <citation type="submission" date="2021-01" db="EMBL/GenBank/DDBJ databases">
        <title>Draft genomes of Rhodovulum sulfidophilum.</title>
        <authorList>
            <person name="Guzman M.S."/>
        </authorList>
    </citation>
    <scope>NUCLEOTIDE SEQUENCE [LARGE SCALE GENOMIC DNA]</scope>
    <source>
        <strain evidence="6">AB19</strain>
    </source>
</reference>
<evidence type="ECO:0000256" key="2">
    <source>
        <dbReference type="ARBA" id="ARBA00022723"/>
    </source>
</evidence>
<dbReference type="InterPro" id="IPR050251">
    <property type="entry name" value="HpcH-HpaI_aldolase"/>
</dbReference>
<dbReference type="PANTHER" id="PTHR30502:SF0">
    <property type="entry name" value="PHOSPHOENOLPYRUVATE CARBOXYLASE FAMILY PROTEIN"/>
    <property type="match status" value="1"/>
</dbReference>
<evidence type="ECO:0000256" key="1">
    <source>
        <dbReference type="ARBA" id="ARBA00005568"/>
    </source>
</evidence>
<dbReference type="Gene3D" id="3.20.20.60">
    <property type="entry name" value="Phosphoenolpyruvate-binding domains"/>
    <property type="match status" value="1"/>
</dbReference>
<organism evidence="5 6">
    <name type="scientific">Rhodovulum visakhapatnamense</name>
    <dbReference type="NCBI Taxonomy" id="364297"/>
    <lineage>
        <taxon>Bacteria</taxon>
        <taxon>Pseudomonadati</taxon>
        <taxon>Pseudomonadota</taxon>
        <taxon>Alphaproteobacteria</taxon>
        <taxon>Rhodobacterales</taxon>
        <taxon>Paracoccaceae</taxon>
        <taxon>Rhodovulum</taxon>
    </lineage>
</organism>
<gene>
    <name evidence="5" type="ORF">JMJ92_05605</name>
</gene>
<accession>A0ABS1RFW4</accession>
<dbReference type="EMBL" id="JAESIL010000016">
    <property type="protein sequence ID" value="MBL3577636.1"/>
    <property type="molecule type" value="Genomic_DNA"/>
</dbReference>
<dbReference type="InterPro" id="IPR005000">
    <property type="entry name" value="Aldolase/citrate-lyase_domain"/>
</dbReference>
<comment type="caution">
    <text evidence="5">The sequence shown here is derived from an EMBL/GenBank/DDBJ whole genome shotgun (WGS) entry which is preliminary data.</text>
</comment>
<evidence type="ECO:0000313" key="5">
    <source>
        <dbReference type="EMBL" id="MBL3577636.1"/>
    </source>
</evidence>
<proteinExistence type="inferred from homology"/>
<dbReference type="RefSeq" id="WP_081382038.1">
    <property type="nucleotide sequence ID" value="NZ_JAESIL010000016.1"/>
</dbReference>
<evidence type="ECO:0000256" key="3">
    <source>
        <dbReference type="ARBA" id="ARBA00023239"/>
    </source>
</evidence>
<sequence>MQAALPLRRVFSVQSEGAIGPEIGLAFCLLGRAEAILLAKGAGFDFAVMDMEHGPIGLADLGQAAAAGLAAGVPVYARVTGPGSPDLARTLDCGAAGVIVPHVDSADQARAVVRACRFAPVGRRALPGPLPVTGYLPLPAADLVARADNGQVIAMIESAEALAAVEEIAAVPGLDALIIGTNDLADGIGLRGQVGHPDLLAAFRRIAAAAQARGLGFGAMGLPPALVQSHAVALGARLVVATNETNLIVEGGASVLAGLRRRAAS</sequence>
<dbReference type="Pfam" id="PF03328">
    <property type="entry name" value="HpcH_HpaI"/>
    <property type="match status" value="1"/>
</dbReference>
<evidence type="ECO:0000259" key="4">
    <source>
        <dbReference type="Pfam" id="PF03328"/>
    </source>
</evidence>
<feature type="domain" description="HpcH/HpaI aldolase/citrate lyase" evidence="4">
    <location>
        <begin position="32"/>
        <end position="215"/>
    </location>
</feature>
<keyword evidence="2" id="KW-0479">Metal-binding</keyword>
<dbReference type="SUPFAM" id="SSF51621">
    <property type="entry name" value="Phosphoenolpyruvate/pyruvate domain"/>
    <property type="match status" value="1"/>
</dbReference>